<dbReference type="InterPro" id="IPR046834">
    <property type="entry name" value="ABC_ATPase_C"/>
</dbReference>
<dbReference type="Pfam" id="PF09818">
    <property type="entry name" value="ABC_ATPase"/>
    <property type="match status" value="1"/>
</dbReference>
<feature type="region of interest" description="Disordered" evidence="1">
    <location>
        <begin position="439"/>
        <end position="459"/>
    </location>
</feature>
<protein>
    <submittedName>
        <fullName evidence="5">Putative ABC-class ATPase</fullName>
    </submittedName>
</protein>
<dbReference type="PANTHER" id="PTHR38149:SF1">
    <property type="entry name" value="ATPASE"/>
    <property type="match status" value="1"/>
</dbReference>
<evidence type="ECO:0000259" key="4">
    <source>
        <dbReference type="Pfam" id="PF21117"/>
    </source>
</evidence>
<organism evidence="5 6">
    <name type="scientific">Pseudonocardia endophytica</name>
    <dbReference type="NCBI Taxonomy" id="401976"/>
    <lineage>
        <taxon>Bacteria</taxon>
        <taxon>Bacillati</taxon>
        <taxon>Actinomycetota</taxon>
        <taxon>Actinomycetes</taxon>
        <taxon>Pseudonocardiales</taxon>
        <taxon>Pseudonocardiaceae</taxon>
        <taxon>Pseudonocardia</taxon>
    </lineage>
</organism>
<dbReference type="SUPFAM" id="SSF52540">
    <property type="entry name" value="P-loop containing nucleoside triphosphate hydrolases"/>
    <property type="match status" value="1"/>
</dbReference>
<dbReference type="InterPro" id="IPR019195">
    <property type="entry name" value="ABC_ATPase_put"/>
</dbReference>
<proteinExistence type="predicted"/>
<evidence type="ECO:0000259" key="3">
    <source>
        <dbReference type="Pfam" id="PF20446"/>
    </source>
</evidence>
<dbReference type="AlphaFoldDB" id="A0A4R1HR81"/>
<dbReference type="Pfam" id="PF20446">
    <property type="entry name" value="ABC_N"/>
    <property type="match status" value="1"/>
</dbReference>
<keyword evidence="6" id="KW-1185">Reference proteome</keyword>
<dbReference type="InterPro" id="IPR049069">
    <property type="entry name" value="MRB1590-like_C"/>
</dbReference>
<evidence type="ECO:0000256" key="1">
    <source>
        <dbReference type="SAM" id="MobiDB-lite"/>
    </source>
</evidence>
<evidence type="ECO:0000259" key="2">
    <source>
        <dbReference type="Pfam" id="PF09818"/>
    </source>
</evidence>
<feature type="domain" description="MRB1590-like C-terminal" evidence="4">
    <location>
        <begin position="460"/>
        <end position="559"/>
    </location>
</feature>
<feature type="domain" description="ATPase of the ABC class N-terminal" evidence="3">
    <location>
        <begin position="13"/>
        <end position="157"/>
    </location>
</feature>
<accession>A0A4R1HR81</accession>
<evidence type="ECO:0000313" key="5">
    <source>
        <dbReference type="EMBL" id="TCK23020.1"/>
    </source>
</evidence>
<dbReference type="Gene3D" id="3.40.50.300">
    <property type="entry name" value="P-loop containing nucleotide triphosphate hydrolases"/>
    <property type="match status" value="1"/>
</dbReference>
<dbReference type="InterPro" id="IPR027417">
    <property type="entry name" value="P-loop_NTPase"/>
</dbReference>
<name>A0A4R1HR81_PSEEN</name>
<feature type="domain" description="ATPase of the ABC class C-terminal" evidence="2">
    <location>
        <begin position="168"/>
        <end position="436"/>
    </location>
</feature>
<reference evidence="5 6" key="1">
    <citation type="submission" date="2019-03" db="EMBL/GenBank/DDBJ databases">
        <title>Sequencing the genomes of 1000 actinobacteria strains.</title>
        <authorList>
            <person name="Klenk H.-P."/>
        </authorList>
    </citation>
    <scope>NUCLEOTIDE SEQUENCE [LARGE SCALE GENOMIC DNA]</scope>
    <source>
        <strain evidence="5 6">DSM 44969</strain>
    </source>
</reference>
<sequence length="564" mass="60240">MTRTLGDTDAFASSLHRLDGASYGRYKSLAGTWEMDGFSLEVRRVQSDPFAPPSRLRVVVPPESAELPEDLRDNDVRRRALGGFLARALRDALSGTPVTVDAGRQEVLERSAIRVDPDGTVTVQLGAPFPGNGRRIAGHKAARTLTGDLPDAVRTALRWSDVDRDAGRRFVHTVEDARALRGQLADRGLVGFVADGAVLPRRSGVDDRPLGDAVPFASPASLRVTLDTPHSGPVDGMGVPEGVTLIVGGGYHGKSTLLRALETGVYDHVPADGRERTVTRPDAVKIRAEDERGVTRVDVSAFVSHLPNGKPTDDFSTTAASGSTSQAASTVEALEAGADVLLIDEDTSATNVMIRDARMQRLISPEREPLVPFVDRVRPLYEELGVSTVLVMGGSGDYLDKADTVILMDAYRADEITARAHEVAAAAAGERAAEHTGFPPVTHRVVDPSSVDPEVRGRRKVTARGTARLTFGADDVDLSAVAQLADSSQVTGVGMALAHAVRTNLLDGERSVAEVLDGLDRDVVEDGLESLAHGALSDFALPRRHEIAAALNRLRSARVTHLRH</sequence>
<dbReference type="OrthoDB" id="9809999at2"/>
<gene>
    <name evidence="5" type="ORF">EV378_7031</name>
</gene>
<evidence type="ECO:0000313" key="6">
    <source>
        <dbReference type="Proteomes" id="UP000295560"/>
    </source>
</evidence>
<comment type="caution">
    <text evidence="5">The sequence shown here is derived from an EMBL/GenBank/DDBJ whole genome shotgun (WGS) entry which is preliminary data.</text>
</comment>
<dbReference type="Pfam" id="PF21117">
    <property type="entry name" value="MRB1590_C"/>
    <property type="match status" value="1"/>
</dbReference>
<dbReference type="EMBL" id="SMFZ01000002">
    <property type="protein sequence ID" value="TCK23020.1"/>
    <property type="molecule type" value="Genomic_DNA"/>
</dbReference>
<dbReference type="Proteomes" id="UP000295560">
    <property type="component" value="Unassembled WGS sequence"/>
</dbReference>
<dbReference type="RefSeq" id="WP_132432276.1">
    <property type="nucleotide sequence ID" value="NZ_SMFZ01000002.1"/>
</dbReference>
<dbReference type="PANTHER" id="PTHR38149">
    <property type="entry name" value="ATPASE"/>
    <property type="match status" value="1"/>
</dbReference>
<dbReference type="InterPro" id="IPR046833">
    <property type="entry name" value="ABC_N"/>
</dbReference>